<feature type="coiled-coil region" evidence="7">
    <location>
        <begin position="501"/>
        <end position="574"/>
    </location>
</feature>
<feature type="domain" description="Transforming acidic coiled-coil-containing protein C-terminal" evidence="9">
    <location>
        <begin position="504"/>
        <end position="699"/>
    </location>
</feature>
<dbReference type="PANTHER" id="PTHR13924:SF10">
    <property type="entry name" value="TRANSFORMING ACIDIC COILED-COIL PROTEIN, ISOFORM K"/>
    <property type="match status" value="1"/>
</dbReference>
<feature type="compositionally biased region" description="Low complexity" evidence="8">
    <location>
        <begin position="176"/>
        <end position="191"/>
    </location>
</feature>
<evidence type="ECO:0000256" key="8">
    <source>
        <dbReference type="SAM" id="MobiDB-lite"/>
    </source>
</evidence>
<evidence type="ECO:0000256" key="5">
    <source>
        <dbReference type="ARBA" id="ARBA00023054"/>
    </source>
</evidence>
<evidence type="ECO:0000259" key="9">
    <source>
        <dbReference type="Pfam" id="PF05010"/>
    </source>
</evidence>
<dbReference type="Pfam" id="PF05010">
    <property type="entry name" value="TACC_C"/>
    <property type="match status" value="1"/>
</dbReference>
<sequence length="704" mass="76321">MSEDEAKVQSGEEEEEKASPKKGGRGRPKKAAPATPASAERELSSSFRANAVIEKLESMLTAFKGTLWGHPATPGSSVPQLGHILVHHGEKVEPGPSTPPSVVVAAADSATVARYSEFPTELHHRVHPSPPPSPALAVAAEEDIAPGDPLLLHDSAAGDLTRTEPEEPRSPEQWHTPVATPVRTATPALTAETEQSSFEGIAELPSTPSVPEAPPANSEFKVPPLPVTLDSQFSTDLQFPDLANEHHQDNQFITNIEIDDDQFQPAQNFQFAASDFDFLLSKGGCPGGGDQTVDAARDSLLLKFDPLLKAPTALVSNSQRLSVTREETPEEICTGELQELPDFVEGVIEISTSSSTNNPPPPPIIVETAPAAEDGEAETHDPPQGDSSVVGELGGGGVLVTGLETSGFVAVAAVSPSACTMSMNIDEEAKNPQPHCADDEDDGEADEKMSVDNTMILDGGGESSSSLAEPNVSFMEADQDFNGTGVSLNSTSNELVADKKSKNESLKIEELQKKLGDAELREEALLKRITEKDKTISKMSGVVEAYERAIADLITQKEQTTQSYEKTCEALKADSDINAQHLESLEKTFSDLHAKYERMKVITVEYKEREEELINERNRFEESLRMQEKRYENMKSHAMAQLDIANNKLAELVRNHAQEVTKLKALLKKEEIYRASVNEQLSQKSRENEELVKICEELINGGAN</sequence>
<reference evidence="11" key="1">
    <citation type="journal article" date="2015" name="Proc. Natl. Acad. Sci. U.S.A.">
        <title>Genome sequence of the Asian Tiger mosquito, Aedes albopictus, reveals insights into its biology, genetics, and evolution.</title>
        <authorList>
            <person name="Chen X.G."/>
            <person name="Jiang X."/>
            <person name="Gu J."/>
            <person name="Xu M."/>
            <person name="Wu Y."/>
            <person name="Deng Y."/>
            <person name="Zhang C."/>
            <person name="Bonizzoni M."/>
            <person name="Dermauw W."/>
            <person name="Vontas J."/>
            <person name="Armbruster P."/>
            <person name="Huang X."/>
            <person name="Yang Y."/>
            <person name="Zhang H."/>
            <person name="He W."/>
            <person name="Peng H."/>
            <person name="Liu Y."/>
            <person name="Wu K."/>
            <person name="Chen J."/>
            <person name="Lirakis M."/>
            <person name="Topalis P."/>
            <person name="Van Leeuwen T."/>
            <person name="Hall A.B."/>
            <person name="Jiang X."/>
            <person name="Thorpe C."/>
            <person name="Mueller R.L."/>
            <person name="Sun C."/>
            <person name="Waterhouse R.M."/>
            <person name="Yan G."/>
            <person name="Tu Z.J."/>
            <person name="Fang X."/>
            <person name="James A.A."/>
        </authorList>
    </citation>
    <scope>NUCLEOTIDE SEQUENCE [LARGE SCALE GENOMIC DNA]</scope>
    <source>
        <strain evidence="11">Foshan</strain>
    </source>
</reference>
<evidence type="ECO:0000313" key="10">
    <source>
        <dbReference type="EnsemblMetazoa" id="AALFPA23_008492.P11471"/>
    </source>
</evidence>
<keyword evidence="6" id="KW-0206">Cytoskeleton</keyword>
<feature type="coiled-coil region" evidence="7">
    <location>
        <begin position="610"/>
        <end position="655"/>
    </location>
</feature>
<feature type="region of interest" description="Disordered" evidence="8">
    <location>
        <begin position="373"/>
        <end position="392"/>
    </location>
</feature>
<keyword evidence="5 7" id="KW-0175">Coiled coil</keyword>
<comment type="similarity">
    <text evidence="2">Belongs to the TACC family.</text>
</comment>
<reference evidence="10" key="2">
    <citation type="submission" date="2025-05" db="UniProtKB">
        <authorList>
            <consortium name="EnsemblMetazoa"/>
        </authorList>
    </citation>
    <scope>IDENTIFICATION</scope>
    <source>
        <strain evidence="10">Foshan</strain>
    </source>
</reference>
<evidence type="ECO:0000256" key="4">
    <source>
        <dbReference type="ARBA" id="ARBA00022553"/>
    </source>
</evidence>
<dbReference type="Gene3D" id="1.20.5.1700">
    <property type="match status" value="1"/>
</dbReference>
<feature type="compositionally biased region" description="Basic residues" evidence="8">
    <location>
        <begin position="20"/>
        <end position="30"/>
    </location>
</feature>
<dbReference type="Proteomes" id="UP000069940">
    <property type="component" value="Unassembled WGS sequence"/>
</dbReference>
<keyword evidence="3" id="KW-0963">Cytoplasm</keyword>
<evidence type="ECO:0000313" key="11">
    <source>
        <dbReference type="Proteomes" id="UP000069940"/>
    </source>
</evidence>
<evidence type="ECO:0000256" key="7">
    <source>
        <dbReference type="SAM" id="Coils"/>
    </source>
</evidence>
<organism evidence="10 11">
    <name type="scientific">Aedes albopictus</name>
    <name type="common">Asian tiger mosquito</name>
    <name type="synonym">Stegomyia albopicta</name>
    <dbReference type="NCBI Taxonomy" id="7160"/>
    <lineage>
        <taxon>Eukaryota</taxon>
        <taxon>Metazoa</taxon>
        <taxon>Ecdysozoa</taxon>
        <taxon>Arthropoda</taxon>
        <taxon>Hexapoda</taxon>
        <taxon>Insecta</taxon>
        <taxon>Pterygota</taxon>
        <taxon>Neoptera</taxon>
        <taxon>Endopterygota</taxon>
        <taxon>Diptera</taxon>
        <taxon>Nematocera</taxon>
        <taxon>Culicoidea</taxon>
        <taxon>Culicidae</taxon>
        <taxon>Culicinae</taxon>
        <taxon>Aedini</taxon>
        <taxon>Aedes</taxon>
        <taxon>Stegomyia</taxon>
    </lineage>
</organism>
<feature type="compositionally biased region" description="Basic and acidic residues" evidence="8">
    <location>
        <begin position="161"/>
        <end position="172"/>
    </location>
</feature>
<proteinExistence type="inferred from homology"/>
<dbReference type="PANTHER" id="PTHR13924">
    <property type="entry name" value="TRANSFORMING ACIDIC COILED-COIL CONTAINING PROTEIN 1/2"/>
    <property type="match status" value="1"/>
</dbReference>
<dbReference type="InterPro" id="IPR007707">
    <property type="entry name" value="TACC_C"/>
</dbReference>
<feature type="region of interest" description="Disordered" evidence="8">
    <location>
        <begin position="160"/>
        <end position="222"/>
    </location>
</feature>
<keyword evidence="4" id="KW-0597">Phosphoprotein</keyword>
<evidence type="ECO:0000256" key="6">
    <source>
        <dbReference type="ARBA" id="ARBA00023212"/>
    </source>
</evidence>
<dbReference type="InterPro" id="IPR039915">
    <property type="entry name" value="TACC"/>
</dbReference>
<evidence type="ECO:0000256" key="3">
    <source>
        <dbReference type="ARBA" id="ARBA00022490"/>
    </source>
</evidence>
<dbReference type="RefSeq" id="XP_062702697.1">
    <property type="nucleotide sequence ID" value="XM_062846713.1"/>
</dbReference>
<protein>
    <recommendedName>
        <fullName evidence="9">Transforming acidic coiled-coil-containing protein C-terminal domain-containing protein</fullName>
    </recommendedName>
</protein>
<dbReference type="GeneID" id="134285605"/>
<accession>A0ABM1YEQ8</accession>
<evidence type="ECO:0000256" key="2">
    <source>
        <dbReference type="ARBA" id="ARBA00009423"/>
    </source>
</evidence>
<comment type="subcellular location">
    <subcellularLocation>
        <location evidence="1">Cytoplasm</location>
        <location evidence="1">Cytoskeleton</location>
    </subcellularLocation>
</comment>
<evidence type="ECO:0000256" key="1">
    <source>
        <dbReference type="ARBA" id="ARBA00004245"/>
    </source>
</evidence>
<dbReference type="EnsemblMetazoa" id="AALFPA23_008492.R11471">
    <property type="protein sequence ID" value="AALFPA23_008492.P11471"/>
    <property type="gene ID" value="AALFPA23_008492"/>
</dbReference>
<keyword evidence="11" id="KW-1185">Reference proteome</keyword>
<name>A0ABM1YEQ8_AEDAL</name>
<feature type="region of interest" description="Disordered" evidence="8">
    <location>
        <begin position="1"/>
        <end position="47"/>
    </location>
</feature>